<reference evidence="2 3" key="1">
    <citation type="submission" date="2019-09" db="EMBL/GenBank/DDBJ databases">
        <authorList>
            <person name="Chandra G."/>
            <person name="Truman W A."/>
        </authorList>
    </citation>
    <scope>NUCLEOTIDE SEQUENCE [LARGE SCALE GENOMIC DNA]</scope>
    <source>
        <strain evidence="2">PS896</strain>
    </source>
</reference>
<dbReference type="Proteomes" id="UP000377224">
    <property type="component" value="Unassembled WGS sequence"/>
</dbReference>
<evidence type="ECO:0000313" key="3">
    <source>
        <dbReference type="Proteomes" id="UP000377224"/>
    </source>
</evidence>
<dbReference type="EMBL" id="CABVIN010000001">
    <property type="protein sequence ID" value="VVO54366.1"/>
    <property type="molecule type" value="Genomic_DNA"/>
</dbReference>
<name>A0A5E7GSW8_PSEFL</name>
<evidence type="ECO:0000313" key="2">
    <source>
        <dbReference type="EMBL" id="VVO54366.1"/>
    </source>
</evidence>
<feature type="domain" description="DUF4376" evidence="1">
    <location>
        <begin position="69"/>
        <end position="157"/>
    </location>
</feature>
<dbReference type="RefSeq" id="WP_150646973.1">
    <property type="nucleotide sequence ID" value="NZ_CABVIN010000001.1"/>
</dbReference>
<evidence type="ECO:0000259" key="1">
    <source>
        <dbReference type="Pfam" id="PF14301"/>
    </source>
</evidence>
<dbReference type="InterPro" id="IPR025484">
    <property type="entry name" value="DUF4376"/>
</dbReference>
<accession>A0A5E7GSW8</accession>
<proteinExistence type="predicted"/>
<gene>
    <name evidence="2" type="ORF">PS896_00461</name>
</gene>
<sequence length="181" mass="19812">MTNKYMTFDESGSIKDRLIQGVCDIPEGAICISEELWLQSATDLTGHWCLIDGTLTKVPFEIKPDFAKLIAAERFRRETSGVVFEGSVADTTRDGQALIAGAAVAAMLDPTYKCAWKFAEGFVELQAAQLIALATSIRTYVQDCFDRERALLSAVEAGECSEDMILQGWPNSSPLHKAPQS</sequence>
<dbReference type="AlphaFoldDB" id="A0A5E7GSW8"/>
<protein>
    <recommendedName>
        <fullName evidence="1">DUF4376 domain-containing protein</fullName>
    </recommendedName>
</protein>
<dbReference type="Pfam" id="PF14301">
    <property type="entry name" value="DUF4376"/>
    <property type="match status" value="1"/>
</dbReference>
<organism evidence="2 3">
    <name type="scientific">Pseudomonas fluorescens</name>
    <dbReference type="NCBI Taxonomy" id="294"/>
    <lineage>
        <taxon>Bacteria</taxon>
        <taxon>Pseudomonadati</taxon>
        <taxon>Pseudomonadota</taxon>
        <taxon>Gammaproteobacteria</taxon>
        <taxon>Pseudomonadales</taxon>
        <taxon>Pseudomonadaceae</taxon>
        <taxon>Pseudomonas</taxon>
    </lineage>
</organism>